<evidence type="ECO:0000256" key="11">
    <source>
        <dbReference type="ARBA" id="ARBA00022801"/>
    </source>
</evidence>
<keyword evidence="9" id="KW-0547">Nucleotide-binding</keyword>
<feature type="transmembrane region" description="Helical" evidence="20">
    <location>
        <begin position="134"/>
        <end position="153"/>
    </location>
</feature>
<feature type="domain" description="HPt" evidence="25">
    <location>
        <begin position="951"/>
        <end position="1051"/>
    </location>
</feature>
<dbReference type="InterPro" id="IPR004358">
    <property type="entry name" value="Sig_transdc_His_kin-like_C"/>
</dbReference>
<dbReference type="InterPro" id="IPR003594">
    <property type="entry name" value="HATPase_dom"/>
</dbReference>
<dbReference type="GO" id="GO:0000155">
    <property type="term" value="F:phosphorelay sensor kinase activity"/>
    <property type="evidence" value="ECO:0007669"/>
    <property type="project" value="InterPro"/>
</dbReference>
<dbReference type="InterPro" id="IPR000700">
    <property type="entry name" value="PAS-assoc_C"/>
</dbReference>
<dbReference type="PROSITE" id="PS50113">
    <property type="entry name" value="PAC"/>
    <property type="match status" value="2"/>
</dbReference>
<evidence type="ECO:0000256" key="16">
    <source>
        <dbReference type="ARBA" id="ARBA00059827"/>
    </source>
</evidence>
<evidence type="ECO:0000259" key="23">
    <source>
        <dbReference type="PROSITE" id="PS50112"/>
    </source>
</evidence>
<comment type="caution">
    <text evidence="27">The sequence shown here is derived from an EMBL/GenBank/DDBJ whole genome shotgun (WGS) entry which is preliminary data.</text>
</comment>
<dbReference type="FunFam" id="3.30.450.20:FF:000060">
    <property type="entry name" value="Sensor protein FixL"/>
    <property type="match status" value="1"/>
</dbReference>
<dbReference type="AlphaFoldDB" id="A0A329E8V1"/>
<dbReference type="Pfam" id="PF00512">
    <property type="entry name" value="HisKA"/>
    <property type="match status" value="1"/>
</dbReference>
<evidence type="ECO:0000256" key="18">
    <source>
        <dbReference type="PROSITE-ProRule" id="PRU00110"/>
    </source>
</evidence>
<dbReference type="Pfam" id="PF02518">
    <property type="entry name" value="HATPase_c"/>
    <property type="match status" value="1"/>
</dbReference>
<dbReference type="Gene3D" id="3.30.565.10">
    <property type="entry name" value="Histidine kinase-like ATPase, C-terminal domain"/>
    <property type="match status" value="1"/>
</dbReference>
<dbReference type="GO" id="GO:0005886">
    <property type="term" value="C:plasma membrane"/>
    <property type="evidence" value="ECO:0007669"/>
    <property type="project" value="UniProtKB-SubCell"/>
</dbReference>
<feature type="transmembrane region" description="Helical" evidence="20">
    <location>
        <begin position="35"/>
        <end position="56"/>
    </location>
</feature>
<feature type="modified residue" description="Phosphohistidine" evidence="18">
    <location>
        <position position="990"/>
    </location>
</feature>
<feature type="domain" description="PAS" evidence="23">
    <location>
        <begin position="281"/>
        <end position="351"/>
    </location>
</feature>
<feature type="modified residue" description="4-aspartylphosphate" evidence="19">
    <location>
        <position position="844"/>
    </location>
</feature>
<evidence type="ECO:0000256" key="7">
    <source>
        <dbReference type="ARBA" id="ARBA00022679"/>
    </source>
</evidence>
<feature type="transmembrane region" description="Helical" evidence="20">
    <location>
        <begin position="201"/>
        <end position="220"/>
    </location>
</feature>
<keyword evidence="10" id="KW-0418">Kinase</keyword>
<dbReference type="Gene3D" id="1.10.287.130">
    <property type="match status" value="1"/>
</dbReference>
<keyword evidence="5" id="KW-0997">Cell inner membrane</keyword>
<comment type="function">
    <text evidence="16">Putative oxygen sensor; modulates the activity of FixJ, a transcriptional activator of nitrogen fixation fixK gene. FixL probably acts as a kinase that phosphorylates FixJ.</text>
</comment>
<evidence type="ECO:0000259" key="25">
    <source>
        <dbReference type="PROSITE" id="PS50894"/>
    </source>
</evidence>
<feature type="domain" description="Histidine kinase" evidence="21">
    <location>
        <begin position="557"/>
        <end position="776"/>
    </location>
</feature>
<feature type="domain" description="MHYT" evidence="26">
    <location>
        <begin position="33"/>
        <end position="229"/>
    </location>
</feature>
<dbReference type="PROSITE" id="PS50112">
    <property type="entry name" value="PAS"/>
    <property type="match status" value="1"/>
</dbReference>
<evidence type="ECO:0000256" key="19">
    <source>
        <dbReference type="PROSITE-ProRule" id="PRU00169"/>
    </source>
</evidence>
<dbReference type="PANTHER" id="PTHR43047:SF78">
    <property type="entry name" value="SENSORY_REGULATORY PROTEIN RPFC"/>
    <property type="match status" value="1"/>
</dbReference>
<proteinExistence type="predicted"/>
<dbReference type="InterPro" id="IPR035965">
    <property type="entry name" value="PAS-like_dom_sf"/>
</dbReference>
<evidence type="ECO:0000256" key="8">
    <source>
        <dbReference type="ARBA" id="ARBA00022692"/>
    </source>
</evidence>
<dbReference type="SMART" id="SM00388">
    <property type="entry name" value="HisKA"/>
    <property type="match status" value="1"/>
</dbReference>
<keyword evidence="4" id="KW-1003">Cell membrane</keyword>
<evidence type="ECO:0000256" key="9">
    <source>
        <dbReference type="ARBA" id="ARBA00022741"/>
    </source>
</evidence>
<dbReference type="Gene3D" id="1.20.120.160">
    <property type="entry name" value="HPT domain"/>
    <property type="match status" value="1"/>
</dbReference>
<comment type="catalytic activity">
    <reaction evidence="1">
        <text>ATP + protein L-histidine = ADP + protein N-phospho-L-histidine.</text>
        <dbReference type="EC" id="2.7.13.3"/>
    </reaction>
</comment>
<dbReference type="CDD" id="cd00082">
    <property type="entry name" value="HisKA"/>
    <property type="match status" value="1"/>
</dbReference>
<evidence type="ECO:0000259" key="24">
    <source>
        <dbReference type="PROSITE" id="PS50113"/>
    </source>
</evidence>
<dbReference type="Pfam" id="PF08447">
    <property type="entry name" value="PAS_3"/>
    <property type="match status" value="1"/>
</dbReference>
<dbReference type="InterPro" id="IPR013655">
    <property type="entry name" value="PAS_fold_3"/>
</dbReference>
<evidence type="ECO:0000256" key="5">
    <source>
        <dbReference type="ARBA" id="ARBA00022519"/>
    </source>
</evidence>
<evidence type="ECO:0000256" key="13">
    <source>
        <dbReference type="ARBA" id="ARBA00022989"/>
    </source>
</evidence>
<evidence type="ECO:0000256" key="3">
    <source>
        <dbReference type="ARBA" id="ARBA00012438"/>
    </source>
</evidence>
<dbReference type="InterPro" id="IPR036641">
    <property type="entry name" value="HPT_dom_sf"/>
</dbReference>
<dbReference type="InterPro" id="IPR003661">
    <property type="entry name" value="HisK_dim/P_dom"/>
</dbReference>
<evidence type="ECO:0000313" key="27">
    <source>
        <dbReference type="EMBL" id="RAS60995.1"/>
    </source>
</evidence>
<dbReference type="PRINTS" id="PR00344">
    <property type="entry name" value="BCTRLSENSOR"/>
</dbReference>
<evidence type="ECO:0000256" key="6">
    <source>
        <dbReference type="ARBA" id="ARBA00022553"/>
    </source>
</evidence>
<dbReference type="Pfam" id="PF00989">
    <property type="entry name" value="PAS"/>
    <property type="match status" value="1"/>
</dbReference>
<dbReference type="CDD" id="cd17546">
    <property type="entry name" value="REC_hyHK_CKI1_RcsC-like"/>
    <property type="match status" value="1"/>
</dbReference>
<evidence type="ECO:0000256" key="20">
    <source>
        <dbReference type="PROSITE-ProRule" id="PRU00244"/>
    </source>
</evidence>
<dbReference type="Pfam" id="PF00072">
    <property type="entry name" value="Response_reg"/>
    <property type="match status" value="1"/>
</dbReference>
<evidence type="ECO:0000259" key="26">
    <source>
        <dbReference type="PROSITE" id="PS50924"/>
    </source>
</evidence>
<dbReference type="SMART" id="SM00086">
    <property type="entry name" value="PAC"/>
    <property type="match status" value="2"/>
</dbReference>
<sequence>MPQASACYVELLIMFDHFFVVDVSPDKLVAGTYNVWLVAVSIFLASMASFFALRLASTARHIQLVSHRRIALLSGSFVMAGGIWSMHFVGMLAFAMPHQMEYDHHITALSFVPAVLASYFVLKSLINETYSLKVTLRNGFIVGAGIGAMHYIGMEAMNMDLDLRYDPYWFALSIVVSVGLATIALTARSRLRHAFPSLRSIHVNLISAAIMGSAISGMHYTGMEAARFIEEMECVTPAFTEQDNTQLAIIVSIFTLLLSTLAVNVSSQLRYRQLLREKTAGEARLQAILDTAADGVITIDAKGIVRGINGAACKIFGWLEHEVIGRNVSMLMPSNHQYQHDSYLENYFSTGKAQIIGSPRELYARHRFGELIPVRLAVGRVSLESGETLFVGFVSDISERKAMEEKLRESEQRLSSLMQNIPGASFRRLLDHKWTPVFLSEGIVELTGYNADEFLSGGVSFADCVYEGKDRDLCSNMRANIDERDTYEIEYRIHHKNGNTVWVLENGMVVRDENNNVVWADGVMVDISSRKQMEQELVEAKQRAEHAAESKAAFLANMSHEIRTPMNAIIGFTDILLDSDIRGEDRKHLQTISHSSRSLLHLLNDILDSAKLEKNKMEIEQVPFKLAACVDTVISTLWLSAKNKGIELNLAMADDLPQVVLGAEDRIRQVLMNLVGNGIKFTESGGVSLTVSSVEQKPDWIRFSVIDSGIGIEPSRLKSIFEPFTQADASMSRRFGGTGLGTTISQQLVELMGGTIQATSELGKGSCFTIELPLPKSEATTVSRTSHIFDLPSLRVLVCDDIEQNINLLRILLERQNHKVFTAQDGHEAVAQFKSVQPDIILMDIQMPNLDGLGASKQIRQWEKQYKLASTPIIALTASVLAEDRVEARESGMDGFANKPVDFALLTQEMARVLHLEPSSQDEQNSGSATDSAVGKFNVVNLNKALKLWGDERLYLGELIRLSSKQASLSESLMELIDTQNWSELGQQAHRLKGLTGNLALIPLLHAFSDLERAVTAHMPTQARSAVTNIEKLWNTLMSDIEQLQVLYALDETVEPESSLRNTELQELLEDWLIATRAGELRDETVAKLKQGSPEIIKKHINDAVNAIEEFEFEAAERAIINAIETLQQEG</sequence>
<dbReference type="Gene3D" id="3.30.450.20">
    <property type="entry name" value="PAS domain"/>
    <property type="match status" value="2"/>
</dbReference>
<evidence type="ECO:0000313" key="28">
    <source>
        <dbReference type="Proteomes" id="UP000248729"/>
    </source>
</evidence>
<gene>
    <name evidence="27" type="ORF">DET48_11924</name>
</gene>
<protein>
    <recommendedName>
        <fullName evidence="17">Sensor protein FixL</fullName>
        <ecNumber evidence="3">2.7.13.3</ecNumber>
    </recommendedName>
</protein>
<evidence type="ECO:0000256" key="12">
    <source>
        <dbReference type="ARBA" id="ARBA00022840"/>
    </source>
</evidence>
<dbReference type="SMART" id="SM00387">
    <property type="entry name" value="HATPase_c"/>
    <property type="match status" value="1"/>
</dbReference>
<dbReference type="Pfam" id="PF03707">
    <property type="entry name" value="MHYT"/>
    <property type="match status" value="3"/>
</dbReference>
<dbReference type="InterPro" id="IPR036097">
    <property type="entry name" value="HisK_dim/P_sf"/>
</dbReference>
<accession>A0A329E8V1</accession>
<keyword evidence="15 20" id="KW-0472">Membrane</keyword>
<keyword evidence="7" id="KW-0808">Transferase</keyword>
<evidence type="ECO:0000256" key="15">
    <source>
        <dbReference type="ARBA" id="ARBA00023136"/>
    </source>
</evidence>
<name>A0A329E8V1_VIBDI</name>
<dbReference type="InterPro" id="IPR005467">
    <property type="entry name" value="His_kinase_dom"/>
</dbReference>
<feature type="domain" description="PAC" evidence="24">
    <location>
        <begin position="487"/>
        <end position="539"/>
    </location>
</feature>
<evidence type="ECO:0000256" key="17">
    <source>
        <dbReference type="ARBA" id="ARBA00070616"/>
    </source>
</evidence>
<keyword evidence="8 20" id="KW-0812">Transmembrane</keyword>
<dbReference type="CDD" id="cd16922">
    <property type="entry name" value="HATPase_EvgS-ArcB-TorS-like"/>
    <property type="match status" value="1"/>
</dbReference>
<evidence type="ECO:0000256" key="2">
    <source>
        <dbReference type="ARBA" id="ARBA00004429"/>
    </source>
</evidence>
<dbReference type="SUPFAM" id="SSF47226">
    <property type="entry name" value="Histidine-containing phosphotransfer domain, HPT domain"/>
    <property type="match status" value="1"/>
</dbReference>
<keyword evidence="12" id="KW-0067">ATP-binding</keyword>
<dbReference type="InterPro" id="IPR036890">
    <property type="entry name" value="HATPase_C_sf"/>
</dbReference>
<dbReference type="Gene3D" id="3.40.50.2300">
    <property type="match status" value="1"/>
</dbReference>
<evidence type="ECO:0000256" key="4">
    <source>
        <dbReference type="ARBA" id="ARBA00022475"/>
    </source>
</evidence>
<feature type="domain" description="PAC" evidence="24">
    <location>
        <begin position="358"/>
        <end position="409"/>
    </location>
</feature>
<dbReference type="InterPro" id="IPR005330">
    <property type="entry name" value="MHYT_dom"/>
</dbReference>
<evidence type="ECO:0000259" key="21">
    <source>
        <dbReference type="PROSITE" id="PS50109"/>
    </source>
</evidence>
<dbReference type="SMART" id="SM00091">
    <property type="entry name" value="PAS"/>
    <property type="match status" value="2"/>
</dbReference>
<dbReference type="SMART" id="SM00448">
    <property type="entry name" value="REC"/>
    <property type="match status" value="1"/>
</dbReference>
<dbReference type="CDD" id="cd00130">
    <property type="entry name" value="PAS"/>
    <property type="match status" value="2"/>
</dbReference>
<keyword evidence="6 19" id="KW-0597">Phosphoprotein</keyword>
<dbReference type="SUPFAM" id="SSF52172">
    <property type="entry name" value="CheY-like"/>
    <property type="match status" value="1"/>
</dbReference>
<keyword evidence="13 20" id="KW-1133">Transmembrane helix</keyword>
<feature type="transmembrane region" description="Helical" evidence="20">
    <location>
        <begin position="77"/>
        <end position="96"/>
    </location>
</feature>
<keyword evidence="14" id="KW-0902">Two-component regulatory system</keyword>
<dbReference type="PROSITE" id="PS50894">
    <property type="entry name" value="HPT"/>
    <property type="match status" value="1"/>
</dbReference>
<dbReference type="Proteomes" id="UP000248729">
    <property type="component" value="Unassembled WGS sequence"/>
</dbReference>
<reference evidence="27 28" key="1">
    <citation type="submission" date="2018-06" db="EMBL/GenBank/DDBJ databases">
        <title>Freshwater and sediment microbial communities from various areas in North America, analyzing microbe dynamics in response to fracking.</title>
        <authorList>
            <person name="Lamendella R."/>
        </authorList>
    </citation>
    <scope>NUCLEOTIDE SEQUENCE [LARGE SCALE GENOMIC DNA]</scope>
    <source>
        <strain evidence="27 28">99A</strain>
    </source>
</reference>
<evidence type="ECO:0000256" key="10">
    <source>
        <dbReference type="ARBA" id="ARBA00022777"/>
    </source>
</evidence>
<dbReference type="PROSITE" id="PS50109">
    <property type="entry name" value="HIS_KIN"/>
    <property type="match status" value="1"/>
</dbReference>
<dbReference type="SUPFAM" id="SSF47384">
    <property type="entry name" value="Homodimeric domain of signal transducing histidine kinase"/>
    <property type="match status" value="1"/>
</dbReference>
<dbReference type="InterPro" id="IPR011006">
    <property type="entry name" value="CheY-like_superfamily"/>
</dbReference>
<dbReference type="InterPro" id="IPR001789">
    <property type="entry name" value="Sig_transdc_resp-reg_receiver"/>
</dbReference>
<dbReference type="PROSITE" id="PS50924">
    <property type="entry name" value="MHYT"/>
    <property type="match status" value="1"/>
</dbReference>
<dbReference type="PANTHER" id="PTHR43047">
    <property type="entry name" value="TWO-COMPONENT HISTIDINE PROTEIN KINASE"/>
    <property type="match status" value="1"/>
</dbReference>
<dbReference type="EC" id="2.7.13.3" evidence="3"/>
<evidence type="ECO:0000256" key="14">
    <source>
        <dbReference type="ARBA" id="ARBA00023012"/>
    </source>
</evidence>
<dbReference type="GO" id="GO:0005524">
    <property type="term" value="F:ATP binding"/>
    <property type="evidence" value="ECO:0007669"/>
    <property type="project" value="UniProtKB-KW"/>
</dbReference>
<evidence type="ECO:0000256" key="1">
    <source>
        <dbReference type="ARBA" id="ARBA00000085"/>
    </source>
</evidence>
<feature type="transmembrane region" description="Helical" evidence="20">
    <location>
        <begin position="168"/>
        <end position="189"/>
    </location>
</feature>
<dbReference type="InterPro" id="IPR000014">
    <property type="entry name" value="PAS"/>
</dbReference>
<feature type="domain" description="Response regulatory" evidence="22">
    <location>
        <begin position="795"/>
        <end position="914"/>
    </location>
</feature>
<dbReference type="GO" id="GO:0016787">
    <property type="term" value="F:hydrolase activity"/>
    <property type="evidence" value="ECO:0007669"/>
    <property type="project" value="UniProtKB-KW"/>
</dbReference>
<dbReference type="EMBL" id="QLTR01000019">
    <property type="protein sequence ID" value="RAS60995.1"/>
    <property type="molecule type" value="Genomic_DNA"/>
</dbReference>
<dbReference type="PROSITE" id="PS50110">
    <property type="entry name" value="RESPONSE_REGULATORY"/>
    <property type="match status" value="1"/>
</dbReference>
<dbReference type="NCBIfam" id="TIGR00229">
    <property type="entry name" value="sensory_box"/>
    <property type="match status" value="2"/>
</dbReference>
<comment type="subcellular location">
    <subcellularLocation>
        <location evidence="2">Cell inner membrane</location>
        <topology evidence="2">Multi-pass membrane protein</topology>
    </subcellularLocation>
</comment>
<dbReference type="SUPFAM" id="SSF55785">
    <property type="entry name" value="PYP-like sensor domain (PAS domain)"/>
    <property type="match status" value="2"/>
</dbReference>
<dbReference type="InterPro" id="IPR001610">
    <property type="entry name" value="PAC"/>
</dbReference>
<dbReference type="RefSeq" id="WP_220089752.1">
    <property type="nucleotide sequence ID" value="NZ_QLTR01000019.1"/>
</dbReference>
<dbReference type="FunFam" id="3.30.565.10:FF:000078">
    <property type="entry name" value="Two-component sensor histidine kinase"/>
    <property type="match status" value="1"/>
</dbReference>
<dbReference type="InterPro" id="IPR008207">
    <property type="entry name" value="Sig_transdc_His_kin_Hpt_dom"/>
</dbReference>
<evidence type="ECO:0000259" key="22">
    <source>
        <dbReference type="PROSITE" id="PS50110"/>
    </source>
</evidence>
<dbReference type="GO" id="GO:0006355">
    <property type="term" value="P:regulation of DNA-templated transcription"/>
    <property type="evidence" value="ECO:0007669"/>
    <property type="project" value="InterPro"/>
</dbReference>
<feature type="transmembrane region" description="Helical" evidence="20">
    <location>
        <begin position="102"/>
        <end position="122"/>
    </location>
</feature>
<dbReference type="InterPro" id="IPR013767">
    <property type="entry name" value="PAS_fold"/>
</dbReference>
<dbReference type="SUPFAM" id="SSF55874">
    <property type="entry name" value="ATPase domain of HSP90 chaperone/DNA topoisomerase II/histidine kinase"/>
    <property type="match status" value="1"/>
</dbReference>
<keyword evidence="11" id="KW-0378">Hydrolase</keyword>
<organism evidence="27 28">
    <name type="scientific">Vibrio diazotrophicus</name>
    <dbReference type="NCBI Taxonomy" id="685"/>
    <lineage>
        <taxon>Bacteria</taxon>
        <taxon>Pseudomonadati</taxon>
        <taxon>Pseudomonadota</taxon>
        <taxon>Gammaproteobacteria</taxon>
        <taxon>Vibrionales</taxon>
        <taxon>Vibrionaceae</taxon>
        <taxon>Vibrio</taxon>
    </lineage>
</organism>